<feature type="region of interest" description="Disordered" evidence="1">
    <location>
        <begin position="530"/>
        <end position="589"/>
    </location>
</feature>
<dbReference type="Pfam" id="PF01426">
    <property type="entry name" value="BAH"/>
    <property type="match status" value="1"/>
</dbReference>
<reference evidence="4" key="1">
    <citation type="journal article" date="2013" name="Genome Biol.">
        <title>Draft genome of the mountain pine beetle, Dendroctonus ponderosae Hopkins, a major forest pest.</title>
        <authorList>
            <person name="Keeling C.I."/>
            <person name="Yuen M.M."/>
            <person name="Liao N.Y."/>
            <person name="Docking T.R."/>
            <person name="Chan S.K."/>
            <person name="Taylor G.A."/>
            <person name="Palmquist D.L."/>
            <person name="Jackman S.D."/>
            <person name="Nguyen A."/>
            <person name="Li M."/>
            <person name="Henderson H."/>
            <person name="Janes J.K."/>
            <person name="Zhao Y."/>
            <person name="Pandoh P."/>
            <person name="Moore R."/>
            <person name="Sperling F.A."/>
            <person name="Huber D.P."/>
            <person name="Birol I."/>
            <person name="Jones S.J."/>
            <person name="Bohlmann J."/>
        </authorList>
    </citation>
    <scope>NUCLEOTIDE SEQUENCE</scope>
</reference>
<evidence type="ECO:0000313" key="4">
    <source>
        <dbReference type="Proteomes" id="UP000019118"/>
    </source>
</evidence>
<dbReference type="EnsemblMetazoa" id="XM_019902052.1">
    <property type="protein sequence ID" value="XP_019757611.1"/>
    <property type="gene ID" value="LOC109535990"/>
</dbReference>
<feature type="region of interest" description="Disordered" evidence="1">
    <location>
        <begin position="618"/>
        <end position="652"/>
    </location>
</feature>
<name>A0AAR5PAA4_DENPD</name>
<dbReference type="PROSITE" id="PS51038">
    <property type="entry name" value="BAH"/>
    <property type="match status" value="1"/>
</dbReference>
<feature type="compositionally biased region" description="Polar residues" evidence="1">
    <location>
        <begin position="401"/>
        <end position="418"/>
    </location>
</feature>
<proteinExistence type="predicted"/>
<accession>A0AAR5PAA4</accession>
<dbReference type="GO" id="GO:0003682">
    <property type="term" value="F:chromatin binding"/>
    <property type="evidence" value="ECO:0007669"/>
    <property type="project" value="InterPro"/>
</dbReference>
<dbReference type="GO" id="GO:0005677">
    <property type="term" value="C:chromatin silencing complex"/>
    <property type="evidence" value="ECO:0007669"/>
    <property type="project" value="TreeGrafter"/>
</dbReference>
<feature type="compositionally biased region" description="Basic residues" evidence="1">
    <location>
        <begin position="558"/>
        <end position="567"/>
    </location>
</feature>
<reference evidence="3" key="2">
    <citation type="submission" date="2024-08" db="UniProtKB">
        <authorList>
            <consortium name="EnsemblMetazoa"/>
        </authorList>
    </citation>
    <scope>IDENTIFICATION</scope>
</reference>
<feature type="compositionally biased region" description="Basic and acidic residues" evidence="1">
    <location>
        <begin position="259"/>
        <end position="270"/>
    </location>
</feature>
<dbReference type="GO" id="GO:0000976">
    <property type="term" value="F:transcription cis-regulatory region binding"/>
    <property type="evidence" value="ECO:0007669"/>
    <property type="project" value="TreeGrafter"/>
</dbReference>
<evidence type="ECO:0000313" key="3">
    <source>
        <dbReference type="EnsemblMetazoa" id="XP_019757611.1"/>
    </source>
</evidence>
<sequence length="857" mass="94787">YYQPAGPLISLSHPYGPTAAPQPQPPKSVPLSEASPTSINSSIYQPQAPPAPSSNNGDSSDNEEPPIAPTHQPTASYRYPQYSQYHAYACPPQYHYQTPPPPPTPPYPHHEICYPAAPPGYLRHPKYAPSPSAPYHRYPYYSGHGSELYPPSSAPPSQPSQQMVTAAAVTTNGSYPPNPNGVPLPPAIMESYPPPAAPPTLVDAYQPSPHYYQSAYSLPPTCYSHSPSRAIPYGATYQHCPCPLNTCPKNGHTGPLTGESKRSNISKDSKPLPPVALALPLEPVSATGPPSPARGSAGMPSGGMPPPPSPAGANYQEPPVPTPKQESRSPETPQCKVEKRKARVGKANVRNNMQSTMLLMCNPAQNYVKREIESPKDKELHTSGEGQNVPNVDLASEENSKVTTTASTTCSDEANQAENHSDSIESQAHCKHEEASNASREADKNSELKESPVPPPPKEEPLPPCIATVAENVKVKNMKRKQSQSKEPVPEAVNPPPAKKNKISSYKDFIRKYSGCFKISNGKKNVVSTASRVQRPKIKIKSSTKKKINASKEQTNNRRIRARKSAIKRVSQSPKKSASKKKPSASAKTAPKILDNLIAKNTIDRVIDDVITKSVRTQSDTQQLEAKNVGNKTVRGGTNRRKSTSRRKSETTVAELRAPRRLSTLPKWSNGWMWEGESYQSKVFMNSDQTTLVKCYPSMRHREGDLIRPGDCVLLKAGPRKNDLPYVAKIASLWENAEDGEMMMSLLWYYRPEHTEQGRLLTHQPDEVFASRHKDSNSVACIEDKCYVLTFNEYCRYKKNIKRMEVGIEERPRLVPLPDPYPRIRKQPPSSNLSPDMVFFCRKVYDFRQKRLIKNPT</sequence>
<dbReference type="GO" id="GO:0045892">
    <property type="term" value="P:negative regulation of DNA-templated transcription"/>
    <property type="evidence" value="ECO:0007669"/>
    <property type="project" value="TreeGrafter"/>
</dbReference>
<dbReference type="AlphaFoldDB" id="A0AAR5PAA4"/>
<dbReference type="Proteomes" id="UP000019118">
    <property type="component" value="Unassembled WGS sequence"/>
</dbReference>
<feature type="compositionally biased region" description="Basic and acidic residues" evidence="1">
    <location>
        <begin position="369"/>
        <end position="382"/>
    </location>
</feature>
<evidence type="ECO:0000259" key="2">
    <source>
        <dbReference type="PROSITE" id="PS51038"/>
    </source>
</evidence>
<dbReference type="PANTHER" id="PTHR46576:SF1">
    <property type="entry name" value="BROMO ADJACENT HOMOLOGY DOMAIN-CONTAINING 1 PROTEIN"/>
    <property type="match status" value="1"/>
</dbReference>
<feature type="compositionally biased region" description="Low complexity" evidence="1">
    <location>
        <begin position="275"/>
        <end position="299"/>
    </location>
</feature>
<dbReference type="InterPro" id="IPR053032">
    <property type="entry name" value="BAH_domain-containing"/>
</dbReference>
<feature type="domain" description="BAH" evidence="2">
    <location>
        <begin position="705"/>
        <end position="856"/>
    </location>
</feature>
<dbReference type="PANTHER" id="PTHR46576">
    <property type="entry name" value="BROMO ADJACENT HOMOLOGY DOMAIN-CONTAINING 1 PROTEIN"/>
    <property type="match status" value="1"/>
</dbReference>
<dbReference type="GO" id="GO:0031507">
    <property type="term" value="P:heterochromatin formation"/>
    <property type="evidence" value="ECO:0007669"/>
    <property type="project" value="TreeGrafter"/>
</dbReference>
<feature type="compositionally biased region" description="Basic residues" evidence="1">
    <location>
        <begin position="534"/>
        <end position="549"/>
    </location>
</feature>
<feature type="region of interest" description="Disordered" evidence="1">
    <location>
        <begin position="369"/>
        <end position="504"/>
    </location>
</feature>
<dbReference type="Gene3D" id="2.30.30.490">
    <property type="match status" value="1"/>
</dbReference>
<dbReference type="InterPro" id="IPR001025">
    <property type="entry name" value="BAH_dom"/>
</dbReference>
<evidence type="ECO:0000256" key="1">
    <source>
        <dbReference type="SAM" id="MobiDB-lite"/>
    </source>
</evidence>
<dbReference type="InterPro" id="IPR043151">
    <property type="entry name" value="BAH_sf"/>
</dbReference>
<feature type="compositionally biased region" description="Polar residues" evidence="1">
    <location>
        <begin position="34"/>
        <end position="45"/>
    </location>
</feature>
<organism evidence="3 4">
    <name type="scientific">Dendroctonus ponderosae</name>
    <name type="common">Mountain pine beetle</name>
    <dbReference type="NCBI Taxonomy" id="77166"/>
    <lineage>
        <taxon>Eukaryota</taxon>
        <taxon>Metazoa</taxon>
        <taxon>Ecdysozoa</taxon>
        <taxon>Arthropoda</taxon>
        <taxon>Hexapoda</taxon>
        <taxon>Insecta</taxon>
        <taxon>Pterygota</taxon>
        <taxon>Neoptera</taxon>
        <taxon>Endopterygota</taxon>
        <taxon>Coleoptera</taxon>
        <taxon>Polyphaga</taxon>
        <taxon>Cucujiformia</taxon>
        <taxon>Curculionidae</taxon>
        <taxon>Scolytinae</taxon>
        <taxon>Dendroctonus</taxon>
    </lineage>
</organism>
<feature type="region of interest" description="Disordered" evidence="1">
    <location>
        <begin position="253"/>
        <end position="357"/>
    </location>
</feature>
<feature type="compositionally biased region" description="Basic and acidic residues" evidence="1">
    <location>
        <begin position="419"/>
        <end position="450"/>
    </location>
</feature>
<dbReference type="SMART" id="SM00439">
    <property type="entry name" value="BAH"/>
    <property type="match status" value="1"/>
</dbReference>
<protein>
    <recommendedName>
        <fullName evidence="2">BAH domain-containing protein</fullName>
    </recommendedName>
</protein>
<feature type="region of interest" description="Disordered" evidence="1">
    <location>
        <begin position="1"/>
        <end position="75"/>
    </location>
</feature>
<keyword evidence="4" id="KW-1185">Reference proteome</keyword>